<dbReference type="OMA" id="YPMRILR"/>
<name>A0A7R8V6U1_HERIL</name>
<gene>
    <name evidence="1" type="ORF">HERILL_LOCUS15772</name>
</gene>
<dbReference type="InterPro" id="IPR019265">
    <property type="entry name" value="RTRAF"/>
</dbReference>
<evidence type="ECO:0000313" key="2">
    <source>
        <dbReference type="Proteomes" id="UP000594454"/>
    </source>
</evidence>
<dbReference type="FunCoup" id="A0A7R8V6U1">
    <property type="interactions" value="1048"/>
</dbReference>
<reference evidence="1 2" key="1">
    <citation type="submission" date="2020-11" db="EMBL/GenBank/DDBJ databases">
        <authorList>
            <person name="Wallbank WR R."/>
            <person name="Pardo Diaz C."/>
            <person name="Kozak K."/>
            <person name="Martin S."/>
            <person name="Jiggins C."/>
            <person name="Moest M."/>
            <person name="Warren A I."/>
            <person name="Generalovic N T."/>
            <person name="Byers J.R.P. K."/>
            <person name="Montejo-Kovacevich G."/>
            <person name="Yen C E."/>
        </authorList>
    </citation>
    <scope>NUCLEOTIDE SEQUENCE [LARGE SCALE GENOMIC DNA]</scope>
</reference>
<protein>
    <recommendedName>
        <fullName evidence="3">RNA transcription, translation and transport factor protein</fullName>
    </recommendedName>
</protein>
<evidence type="ECO:0008006" key="3">
    <source>
        <dbReference type="Google" id="ProtNLM"/>
    </source>
</evidence>
<sequence>MMKNKLIALKHPTPDNLDCNDRKVFASTVLWLEDQKIREYRIEDREGLRQVDSADKWEKAYTAYKQDVGMPKLTTPVEELSWLLSYAVRLEYLDDPDKYKDLNSKEILAKNSKSQEPTIKAQNSFDKLDFNHKDFIAGVRTLASKLGITNHPDHLVLLEAVARVVHERLSAQATKSPAIEGKPFPFEKGNDVITDEKALDKAARILRLLQIHTLRELQTKINETIVAVQDLTADPRTDTKLGKVGF</sequence>
<accession>A0A7R8V6U1</accession>
<dbReference type="InParanoid" id="A0A7R8V6U1"/>
<keyword evidence="2" id="KW-1185">Reference proteome</keyword>
<evidence type="ECO:0000313" key="1">
    <source>
        <dbReference type="EMBL" id="CAD7093494.1"/>
    </source>
</evidence>
<dbReference type="AlphaFoldDB" id="A0A7R8V6U1"/>
<dbReference type="OrthoDB" id="514167at2759"/>
<dbReference type="Proteomes" id="UP000594454">
    <property type="component" value="Chromosome 6"/>
</dbReference>
<organism evidence="1 2">
    <name type="scientific">Hermetia illucens</name>
    <name type="common">Black soldier fly</name>
    <dbReference type="NCBI Taxonomy" id="343691"/>
    <lineage>
        <taxon>Eukaryota</taxon>
        <taxon>Metazoa</taxon>
        <taxon>Ecdysozoa</taxon>
        <taxon>Arthropoda</taxon>
        <taxon>Hexapoda</taxon>
        <taxon>Insecta</taxon>
        <taxon>Pterygota</taxon>
        <taxon>Neoptera</taxon>
        <taxon>Endopterygota</taxon>
        <taxon>Diptera</taxon>
        <taxon>Brachycera</taxon>
        <taxon>Stratiomyomorpha</taxon>
        <taxon>Stratiomyidae</taxon>
        <taxon>Hermetiinae</taxon>
        <taxon>Hermetia</taxon>
    </lineage>
</organism>
<dbReference type="Pfam" id="PF10036">
    <property type="entry name" value="RLL"/>
    <property type="match status" value="1"/>
</dbReference>
<proteinExistence type="predicted"/>
<dbReference type="PANTHER" id="PTHR15924">
    <property type="entry name" value="CLE"/>
    <property type="match status" value="1"/>
</dbReference>
<dbReference type="EMBL" id="LR899014">
    <property type="protein sequence ID" value="CAD7093494.1"/>
    <property type="molecule type" value="Genomic_DNA"/>
</dbReference>